<dbReference type="RefSeq" id="WP_193638486.1">
    <property type="nucleotide sequence ID" value="NZ_JADCSA010000009.1"/>
</dbReference>
<gene>
    <name evidence="4" type="ORF">IEQ44_10910</name>
</gene>
<feature type="domain" description="Putative host cell surface-exposed lipoprotein Ltp-like HTH region" evidence="3">
    <location>
        <begin position="111"/>
        <end position="150"/>
    </location>
</feature>
<keyword evidence="4" id="KW-0449">Lipoprotein</keyword>
<evidence type="ECO:0000259" key="3">
    <source>
        <dbReference type="Pfam" id="PF07553"/>
    </source>
</evidence>
<feature type="signal peptide" evidence="2">
    <location>
        <begin position="1"/>
        <end position="22"/>
    </location>
</feature>
<reference evidence="4 5" key="1">
    <citation type="submission" date="2020-10" db="EMBL/GenBank/DDBJ databases">
        <title>Nocardioides sp. isolated from sludge.</title>
        <authorList>
            <person name="Zhang X."/>
        </authorList>
    </citation>
    <scope>NUCLEOTIDE SEQUENCE [LARGE SCALE GENOMIC DNA]</scope>
    <source>
        <strain evidence="4 5">Y6</strain>
    </source>
</reference>
<name>A0ABR9RUB0_9ACTN</name>
<comment type="caution">
    <text evidence="4">The sequence shown here is derived from an EMBL/GenBank/DDBJ whole genome shotgun (WGS) entry which is preliminary data.</text>
</comment>
<evidence type="ECO:0000256" key="1">
    <source>
        <dbReference type="SAM" id="MobiDB-lite"/>
    </source>
</evidence>
<dbReference type="PROSITE" id="PS51257">
    <property type="entry name" value="PROKAR_LIPOPROTEIN"/>
    <property type="match status" value="1"/>
</dbReference>
<proteinExistence type="predicted"/>
<feature type="chain" id="PRO_5045047270" evidence="2">
    <location>
        <begin position="23"/>
        <end position="157"/>
    </location>
</feature>
<dbReference type="InterPro" id="IPR036388">
    <property type="entry name" value="WH-like_DNA-bd_sf"/>
</dbReference>
<protein>
    <submittedName>
        <fullName evidence="4">Ltp family lipoprotein</fullName>
    </submittedName>
</protein>
<dbReference type="Proteomes" id="UP000756387">
    <property type="component" value="Unassembled WGS sequence"/>
</dbReference>
<dbReference type="Gene3D" id="1.10.10.10">
    <property type="entry name" value="Winged helix-like DNA-binding domain superfamily/Winged helix DNA-binding domain"/>
    <property type="match status" value="2"/>
</dbReference>
<feature type="region of interest" description="Disordered" evidence="1">
    <location>
        <begin position="26"/>
        <end position="71"/>
    </location>
</feature>
<keyword evidence="2" id="KW-0732">Signal</keyword>
<feature type="compositionally biased region" description="Basic and acidic residues" evidence="1">
    <location>
        <begin position="40"/>
        <end position="71"/>
    </location>
</feature>
<evidence type="ECO:0000313" key="4">
    <source>
        <dbReference type="EMBL" id="MBE7325166.1"/>
    </source>
</evidence>
<sequence>MKIKYAVAAALTALLMTGCAMEVDDGGTAADRADVNNQDAKSKDKKSKDKATSKKADSEPKETVAQENARESAESYLNMSAFSRKGLIEQLEFEGFSRQDAEYGVDAQNADWMKQAAASAESYLEMSSFSRQGLIDQLKFEGFTPEQAAHGATAVGL</sequence>
<evidence type="ECO:0000256" key="2">
    <source>
        <dbReference type="SAM" id="SignalP"/>
    </source>
</evidence>
<feature type="domain" description="Putative host cell surface-exposed lipoprotein Ltp-like HTH region" evidence="3">
    <location>
        <begin position="66"/>
        <end position="106"/>
    </location>
</feature>
<dbReference type="EMBL" id="JADCSA010000009">
    <property type="protein sequence ID" value="MBE7325166.1"/>
    <property type="molecule type" value="Genomic_DNA"/>
</dbReference>
<dbReference type="Pfam" id="PF07553">
    <property type="entry name" value="Lipoprotein_Ltp"/>
    <property type="match status" value="2"/>
</dbReference>
<organism evidence="4 5">
    <name type="scientific">Nocardioides malaquae</name>
    <dbReference type="NCBI Taxonomy" id="2773426"/>
    <lineage>
        <taxon>Bacteria</taxon>
        <taxon>Bacillati</taxon>
        <taxon>Actinomycetota</taxon>
        <taxon>Actinomycetes</taxon>
        <taxon>Propionibacteriales</taxon>
        <taxon>Nocardioidaceae</taxon>
        <taxon>Nocardioides</taxon>
    </lineage>
</organism>
<accession>A0ABR9RUB0</accession>
<evidence type="ECO:0000313" key="5">
    <source>
        <dbReference type="Proteomes" id="UP000756387"/>
    </source>
</evidence>
<keyword evidence="5" id="KW-1185">Reference proteome</keyword>
<dbReference type="InterPro" id="IPR011434">
    <property type="entry name" value="Ltp-like_HTH"/>
</dbReference>